<feature type="compositionally biased region" description="Basic and acidic residues" evidence="1">
    <location>
        <begin position="32"/>
        <end position="41"/>
    </location>
</feature>
<feature type="compositionally biased region" description="Polar residues" evidence="1">
    <location>
        <begin position="1"/>
        <end position="16"/>
    </location>
</feature>
<name>A0A8T2XBY7_POPDE</name>
<dbReference type="AlphaFoldDB" id="A0A8T2XBY7"/>
<dbReference type="Proteomes" id="UP000807159">
    <property type="component" value="Chromosome 13"/>
</dbReference>
<feature type="compositionally biased region" description="Basic and acidic residues" evidence="1">
    <location>
        <begin position="59"/>
        <end position="79"/>
    </location>
</feature>
<organism evidence="2 3">
    <name type="scientific">Populus deltoides</name>
    <name type="common">Eastern poplar</name>
    <name type="synonym">Eastern cottonwood</name>
    <dbReference type="NCBI Taxonomy" id="3696"/>
    <lineage>
        <taxon>Eukaryota</taxon>
        <taxon>Viridiplantae</taxon>
        <taxon>Streptophyta</taxon>
        <taxon>Embryophyta</taxon>
        <taxon>Tracheophyta</taxon>
        <taxon>Spermatophyta</taxon>
        <taxon>Magnoliopsida</taxon>
        <taxon>eudicotyledons</taxon>
        <taxon>Gunneridae</taxon>
        <taxon>Pentapetalae</taxon>
        <taxon>rosids</taxon>
        <taxon>fabids</taxon>
        <taxon>Malpighiales</taxon>
        <taxon>Salicaceae</taxon>
        <taxon>Saliceae</taxon>
        <taxon>Populus</taxon>
    </lineage>
</organism>
<evidence type="ECO:0000256" key="1">
    <source>
        <dbReference type="SAM" id="MobiDB-lite"/>
    </source>
</evidence>
<proteinExistence type="predicted"/>
<evidence type="ECO:0000313" key="3">
    <source>
        <dbReference type="Proteomes" id="UP000807159"/>
    </source>
</evidence>
<comment type="caution">
    <text evidence="2">The sequence shown here is derived from an EMBL/GenBank/DDBJ whole genome shotgun (WGS) entry which is preliminary data.</text>
</comment>
<reference evidence="2" key="1">
    <citation type="journal article" date="2021" name="J. Hered.">
        <title>Genome Assembly of Salicaceae Populus deltoides (Eastern Cottonwood) I-69 Based on Nanopore Sequencing and Hi-C Technologies.</title>
        <authorList>
            <person name="Bai S."/>
            <person name="Wu H."/>
            <person name="Zhang J."/>
            <person name="Pan Z."/>
            <person name="Zhao W."/>
            <person name="Li Z."/>
            <person name="Tong C."/>
        </authorList>
    </citation>
    <scope>NUCLEOTIDE SEQUENCE</scope>
    <source>
        <tissue evidence="2">Leaf</tissue>
    </source>
</reference>
<gene>
    <name evidence="2" type="ORF">H0E87_022958</name>
</gene>
<dbReference type="EMBL" id="JACEGQ020000013">
    <property type="protein sequence ID" value="KAH8490618.1"/>
    <property type="molecule type" value="Genomic_DNA"/>
</dbReference>
<feature type="region of interest" description="Disordered" evidence="1">
    <location>
        <begin position="1"/>
        <end position="82"/>
    </location>
</feature>
<accession>A0A8T2XBY7</accession>
<sequence length="114" mass="12785">MINTQKLKGRNRTINGGTLDEGHDKKSKPAGSKKENFEIKNRCVVKPRKKGVIPSDPDWPIHQRKDLVRKSVSNNERRGQHSLMMYSNDVNDVMEEAHQGLTGGHVGVDATARN</sequence>
<evidence type="ECO:0000313" key="2">
    <source>
        <dbReference type="EMBL" id="KAH8490618.1"/>
    </source>
</evidence>
<protein>
    <submittedName>
        <fullName evidence="2">Uncharacterized protein</fullName>
    </submittedName>
</protein>
<keyword evidence="3" id="KW-1185">Reference proteome</keyword>